<protein>
    <submittedName>
        <fullName evidence="2">Uncharacterized protein</fullName>
    </submittedName>
</protein>
<name>A0A017T2Q3_9BACT</name>
<dbReference type="EMBL" id="ASRX01000045">
    <property type="protein sequence ID" value="EYF03508.1"/>
    <property type="molecule type" value="Genomic_DNA"/>
</dbReference>
<dbReference type="Proteomes" id="UP000019678">
    <property type="component" value="Unassembled WGS sequence"/>
</dbReference>
<evidence type="ECO:0000256" key="1">
    <source>
        <dbReference type="SAM" id="MobiDB-lite"/>
    </source>
</evidence>
<accession>A0A017T2Q3</accession>
<comment type="caution">
    <text evidence="2">The sequence shown here is derived from an EMBL/GenBank/DDBJ whole genome shotgun (WGS) entry which is preliminary data.</text>
</comment>
<dbReference type="AlphaFoldDB" id="A0A017T2Q3"/>
<gene>
    <name evidence="2" type="ORF">CAP_5492</name>
</gene>
<proteinExistence type="predicted"/>
<sequence>MSWRRPGNLSQEIDPSPAGKPRTSNRRPGSLVPETPE</sequence>
<organism evidence="2 3">
    <name type="scientific">Chondromyces apiculatus DSM 436</name>
    <dbReference type="NCBI Taxonomy" id="1192034"/>
    <lineage>
        <taxon>Bacteria</taxon>
        <taxon>Pseudomonadati</taxon>
        <taxon>Myxococcota</taxon>
        <taxon>Polyangia</taxon>
        <taxon>Polyangiales</taxon>
        <taxon>Polyangiaceae</taxon>
        <taxon>Chondromyces</taxon>
    </lineage>
</organism>
<feature type="region of interest" description="Disordered" evidence="1">
    <location>
        <begin position="1"/>
        <end position="37"/>
    </location>
</feature>
<evidence type="ECO:0000313" key="2">
    <source>
        <dbReference type="EMBL" id="EYF03508.1"/>
    </source>
</evidence>
<keyword evidence="3" id="KW-1185">Reference proteome</keyword>
<reference evidence="2 3" key="1">
    <citation type="submission" date="2013-05" db="EMBL/GenBank/DDBJ databases">
        <title>Genome assembly of Chondromyces apiculatus DSM 436.</title>
        <authorList>
            <person name="Sharma G."/>
            <person name="Khatri I."/>
            <person name="Kaur C."/>
            <person name="Mayilraj S."/>
            <person name="Subramanian S."/>
        </authorList>
    </citation>
    <scope>NUCLEOTIDE SEQUENCE [LARGE SCALE GENOMIC DNA]</scope>
    <source>
        <strain evidence="2 3">DSM 436</strain>
    </source>
</reference>
<evidence type="ECO:0000313" key="3">
    <source>
        <dbReference type="Proteomes" id="UP000019678"/>
    </source>
</evidence>